<dbReference type="CDD" id="cd00293">
    <property type="entry name" value="USP-like"/>
    <property type="match status" value="2"/>
</dbReference>
<organism evidence="3 4">
    <name type="scientific">Brevundimonas nasdae</name>
    <dbReference type="NCBI Taxonomy" id="172043"/>
    <lineage>
        <taxon>Bacteria</taxon>
        <taxon>Pseudomonadati</taxon>
        <taxon>Pseudomonadota</taxon>
        <taxon>Alphaproteobacteria</taxon>
        <taxon>Caulobacterales</taxon>
        <taxon>Caulobacteraceae</taxon>
        <taxon>Brevundimonas</taxon>
    </lineage>
</organism>
<protein>
    <submittedName>
        <fullName evidence="3">Universal stress protein</fullName>
    </submittedName>
</protein>
<accession>A0ABX8TIL4</accession>
<sequence length="282" mass="30515">MSKILACIDASPYGASVCDHAAWAASLLDAEVDLLHVLDRAPDAPPTDVSGSIGLGASEHLLEQLTQLDADRGRLRMERGRALLAEAERRVRDAGVSGVEVRLRHGGLVDTLHEIESEFRLVVLGKRGEHVDFAKAHLGGSVEQVVRASALPVLMATRAFKPVKRIVLAFDGGPSARKAVDFLVSEPRLRAFDCHVVTAGHPRDAEIHLAWLTERLSAWGGAHTVRQIDGEPEAVITDYVAANDIDLLVMGAYGHSPIRRFIVGSTTTAMIRIALLPVLLFR</sequence>
<dbReference type="PANTHER" id="PTHR46268">
    <property type="entry name" value="STRESS RESPONSE PROTEIN NHAX"/>
    <property type="match status" value="1"/>
</dbReference>
<dbReference type="Proteomes" id="UP000824334">
    <property type="component" value="Chromosome"/>
</dbReference>
<comment type="similarity">
    <text evidence="1">Belongs to the universal stress protein A family.</text>
</comment>
<keyword evidence="4" id="KW-1185">Reference proteome</keyword>
<dbReference type="Pfam" id="PF00582">
    <property type="entry name" value="Usp"/>
    <property type="match status" value="2"/>
</dbReference>
<name>A0ABX8TIL4_9CAUL</name>
<evidence type="ECO:0000313" key="4">
    <source>
        <dbReference type="Proteomes" id="UP000824334"/>
    </source>
</evidence>
<feature type="domain" description="UspA" evidence="2">
    <location>
        <begin position="164"/>
        <end position="282"/>
    </location>
</feature>
<gene>
    <name evidence="3" type="ORF">KWG56_13705</name>
</gene>
<dbReference type="GeneID" id="94376337"/>
<evidence type="ECO:0000313" key="3">
    <source>
        <dbReference type="EMBL" id="QYC09630.1"/>
    </source>
</evidence>
<dbReference type="EMBL" id="CP080034">
    <property type="protein sequence ID" value="QYC09630.1"/>
    <property type="molecule type" value="Genomic_DNA"/>
</dbReference>
<evidence type="ECO:0000256" key="1">
    <source>
        <dbReference type="ARBA" id="ARBA00008791"/>
    </source>
</evidence>
<dbReference type="PANTHER" id="PTHR46268:SF6">
    <property type="entry name" value="UNIVERSAL STRESS PROTEIN UP12"/>
    <property type="match status" value="1"/>
</dbReference>
<feature type="domain" description="UspA" evidence="2">
    <location>
        <begin position="2"/>
        <end position="155"/>
    </location>
</feature>
<proteinExistence type="inferred from homology"/>
<dbReference type="RefSeq" id="WP_219355186.1">
    <property type="nucleotide sequence ID" value="NZ_CP080034.1"/>
</dbReference>
<dbReference type="InterPro" id="IPR006016">
    <property type="entry name" value="UspA"/>
</dbReference>
<evidence type="ECO:0000259" key="2">
    <source>
        <dbReference type="Pfam" id="PF00582"/>
    </source>
</evidence>
<reference evidence="3 4" key="1">
    <citation type="submission" date="2021-07" db="EMBL/GenBank/DDBJ databases">
        <title>Isolation and characterization of bacteria from a gold mining with a capacity of golden bioaccumulation.</title>
        <authorList>
            <person name="Yang X.J."/>
        </authorList>
    </citation>
    <scope>NUCLEOTIDE SEQUENCE [LARGE SCALE GENOMIC DNA]</scope>
    <source>
        <strain evidence="3 4">Au29</strain>
    </source>
</reference>